<name>A0AAX4I209_9PEZI</name>
<organism evidence="1 2">
    <name type="scientific">Colletotrichum destructivum</name>
    <dbReference type="NCBI Taxonomy" id="34406"/>
    <lineage>
        <taxon>Eukaryota</taxon>
        <taxon>Fungi</taxon>
        <taxon>Dikarya</taxon>
        <taxon>Ascomycota</taxon>
        <taxon>Pezizomycotina</taxon>
        <taxon>Sordariomycetes</taxon>
        <taxon>Hypocreomycetidae</taxon>
        <taxon>Glomerellales</taxon>
        <taxon>Glomerellaceae</taxon>
        <taxon>Colletotrichum</taxon>
        <taxon>Colletotrichum destructivum species complex</taxon>
    </lineage>
</organism>
<accession>A0AAX4I209</accession>
<dbReference type="GeneID" id="87938535"/>
<evidence type="ECO:0000313" key="2">
    <source>
        <dbReference type="Proteomes" id="UP001322277"/>
    </source>
</evidence>
<proteinExistence type="predicted"/>
<dbReference type="KEGG" id="cdet:87938535"/>
<sequence>MILELPSITMFAYLCEYIRIERNQSLPPLLESWFTDTRLIKHLWWNGRPQNSRDWKEAVENWVIADGKGVVVTERRHKPLLSQAIIENSYRCHKQILQGLKQQPVSDCLERELNFPDTDRIRAYVFDTVRSILGDIGSEWGKADAMCALRMYQQCRPGGKAQLVVDSFVDKWKLAESS</sequence>
<dbReference type="AlphaFoldDB" id="A0AAX4I209"/>
<gene>
    <name evidence="1" type="ORF">CDEST_02032</name>
</gene>
<dbReference type="RefSeq" id="XP_062774242.1">
    <property type="nucleotide sequence ID" value="XM_062918191.1"/>
</dbReference>
<reference evidence="2" key="1">
    <citation type="journal article" date="2023" name="bioRxiv">
        <title>Complete genome of the Medicago anthracnose fungus, Colletotrichum destructivum, reveals a mini-chromosome-like region within a core chromosome.</title>
        <authorList>
            <person name="Lapalu N."/>
            <person name="Simon A."/>
            <person name="Lu A."/>
            <person name="Plaumann P.-L."/>
            <person name="Amselem J."/>
            <person name="Pigne S."/>
            <person name="Auger A."/>
            <person name="Koch C."/>
            <person name="Dallery J.-F."/>
            <person name="O'Connell R.J."/>
        </authorList>
    </citation>
    <scope>NUCLEOTIDE SEQUENCE [LARGE SCALE GENOMIC DNA]</scope>
    <source>
        <strain evidence="2">CBS 520.97</strain>
    </source>
</reference>
<keyword evidence="2" id="KW-1185">Reference proteome</keyword>
<protein>
    <submittedName>
        <fullName evidence="1">Uncharacterized protein</fullName>
    </submittedName>
</protein>
<dbReference type="EMBL" id="CP137305">
    <property type="protein sequence ID" value="WQF77018.1"/>
    <property type="molecule type" value="Genomic_DNA"/>
</dbReference>
<evidence type="ECO:0000313" key="1">
    <source>
        <dbReference type="EMBL" id="WQF77018.1"/>
    </source>
</evidence>
<dbReference type="Proteomes" id="UP001322277">
    <property type="component" value="Chromosome 1"/>
</dbReference>